<evidence type="ECO:0000313" key="1">
    <source>
        <dbReference type="EMBL" id="EXB54114.1"/>
    </source>
</evidence>
<sequence length="36" mass="4112">MSNNNDYDISDSKDCEKFANQFIQEFPIRSAEIGQG</sequence>
<gene>
    <name evidence="1" type="ORF">J545_4063</name>
</gene>
<dbReference type="Proteomes" id="UP000020865">
    <property type="component" value="Unassembled WGS sequence"/>
</dbReference>
<dbReference type="AlphaFoldDB" id="A0A9P2UP85"/>
<evidence type="ECO:0000313" key="2">
    <source>
        <dbReference type="Proteomes" id="UP000020865"/>
    </source>
</evidence>
<name>A0A9P2UP85_ACIBA</name>
<feature type="non-terminal residue" evidence="1">
    <location>
        <position position="36"/>
    </location>
</feature>
<comment type="caution">
    <text evidence="1">The sequence shown here is derived from an EMBL/GenBank/DDBJ whole genome shotgun (WGS) entry which is preliminary data.</text>
</comment>
<dbReference type="EMBL" id="JEWR01000178">
    <property type="protein sequence ID" value="EXB54114.1"/>
    <property type="molecule type" value="Genomic_DNA"/>
</dbReference>
<organism evidence="1 2">
    <name type="scientific">Acinetobacter baumannii 1462234</name>
    <dbReference type="NCBI Taxonomy" id="1310646"/>
    <lineage>
        <taxon>Bacteria</taxon>
        <taxon>Pseudomonadati</taxon>
        <taxon>Pseudomonadota</taxon>
        <taxon>Gammaproteobacteria</taxon>
        <taxon>Moraxellales</taxon>
        <taxon>Moraxellaceae</taxon>
        <taxon>Acinetobacter</taxon>
        <taxon>Acinetobacter calcoaceticus/baumannii complex</taxon>
    </lineage>
</organism>
<proteinExistence type="predicted"/>
<reference evidence="1 2" key="1">
    <citation type="submission" date="2014-02" db="EMBL/GenBank/DDBJ databases">
        <title>Comparative genomics and transcriptomics to identify genetic mechanisms underlying the emergence of carbapenem resistant Acinetobacter baumannii (CRAb).</title>
        <authorList>
            <person name="Harris A.D."/>
            <person name="Johnson K.J."/>
            <person name="George J."/>
            <person name="Shefchek K."/>
            <person name="Daugherty S.C."/>
            <person name="Parankush S."/>
            <person name="Sadzewicz L."/>
            <person name="Tallon L."/>
            <person name="Sengamalay N."/>
            <person name="Hazen T.H."/>
            <person name="Rasko D.A."/>
        </authorList>
    </citation>
    <scope>NUCLEOTIDE SEQUENCE [LARGE SCALE GENOMIC DNA]</scope>
    <source>
        <strain evidence="1 2">1462234</strain>
    </source>
</reference>
<accession>A0A9P2UP85</accession>
<protein>
    <submittedName>
        <fullName evidence="1">Uncharacterized protein</fullName>
    </submittedName>
</protein>